<dbReference type="AlphaFoldDB" id="A0A6G6WAF3"/>
<keyword evidence="2" id="KW-1185">Reference proteome</keyword>
<evidence type="ECO:0000313" key="2">
    <source>
        <dbReference type="Proteomes" id="UP000502996"/>
    </source>
</evidence>
<name>A0A6G6WAF3_9ACTN</name>
<accession>A0A6G6WAF3</accession>
<dbReference type="RefSeq" id="WP_165229269.1">
    <property type="nucleotide sequence ID" value="NZ_CP049257.1"/>
</dbReference>
<sequence>MTPPDLGPPCPEELAAAAHRAVARAWASVAPESGAEPATRLRYADDRGSVCATTQLVDVRPDGFALLLTLRHELRLAGWVVGRPPADPRQTVAWGPEGQLYATFSPITTSVLLELTSEAVRVGVDRARDLVGPFEGQRSGHGLTQGAAPAR</sequence>
<dbReference type="KEGG" id="nano:G5V58_04935"/>
<evidence type="ECO:0000313" key="1">
    <source>
        <dbReference type="EMBL" id="QIG42196.1"/>
    </source>
</evidence>
<reference evidence="1 2" key="1">
    <citation type="submission" date="2020-02" db="EMBL/GenBank/DDBJ databases">
        <title>Full genome sequence of Nocardioides sp. R-3366.</title>
        <authorList>
            <person name="Im W.-T."/>
        </authorList>
    </citation>
    <scope>NUCLEOTIDE SEQUENCE [LARGE SCALE GENOMIC DNA]</scope>
    <source>
        <strain evidence="1 2">R-3366</strain>
    </source>
</reference>
<proteinExistence type="predicted"/>
<dbReference type="Proteomes" id="UP000502996">
    <property type="component" value="Chromosome"/>
</dbReference>
<organism evidence="1 2">
    <name type="scientific">Nocardioides anomalus</name>
    <dbReference type="NCBI Taxonomy" id="2712223"/>
    <lineage>
        <taxon>Bacteria</taxon>
        <taxon>Bacillati</taxon>
        <taxon>Actinomycetota</taxon>
        <taxon>Actinomycetes</taxon>
        <taxon>Propionibacteriales</taxon>
        <taxon>Nocardioidaceae</taxon>
        <taxon>Nocardioides</taxon>
    </lineage>
</organism>
<dbReference type="EMBL" id="CP049257">
    <property type="protein sequence ID" value="QIG42196.1"/>
    <property type="molecule type" value="Genomic_DNA"/>
</dbReference>
<gene>
    <name evidence="1" type="ORF">G5V58_04935</name>
</gene>
<protein>
    <submittedName>
        <fullName evidence="1">Uncharacterized protein</fullName>
    </submittedName>
</protein>